<keyword evidence="4" id="KW-1133">Transmembrane helix</keyword>
<dbReference type="EMBL" id="PKTG01000055">
    <property type="protein sequence ID" value="PLX18666.1"/>
    <property type="molecule type" value="Genomic_DNA"/>
</dbReference>
<dbReference type="GO" id="GO:0000209">
    <property type="term" value="P:protein polyubiquitination"/>
    <property type="evidence" value="ECO:0007669"/>
    <property type="project" value="TreeGrafter"/>
</dbReference>
<dbReference type="CDD" id="cd05819">
    <property type="entry name" value="NHL"/>
    <property type="match status" value="1"/>
</dbReference>
<dbReference type="Gene3D" id="2.120.10.30">
    <property type="entry name" value="TolB, C-terminal domain"/>
    <property type="match status" value="3"/>
</dbReference>
<organism evidence="5 6">
    <name type="scientific">Muiribacterium halophilum</name>
    <dbReference type="NCBI Taxonomy" id="2053465"/>
    <lineage>
        <taxon>Bacteria</taxon>
        <taxon>Candidatus Muiribacteriota</taxon>
        <taxon>Candidatus Muiribacteriia</taxon>
        <taxon>Candidatus Muiribacteriales</taxon>
        <taxon>Candidatus Muiribacteriaceae</taxon>
        <taxon>Candidatus Muiribacterium</taxon>
    </lineage>
</organism>
<feature type="repeat" description="NHL" evidence="2">
    <location>
        <begin position="29"/>
        <end position="72"/>
    </location>
</feature>
<reference evidence="5 6" key="1">
    <citation type="submission" date="2017-11" db="EMBL/GenBank/DDBJ databases">
        <title>Genome-resolved metagenomics identifies genetic mobility, metabolic interactions, and unexpected diversity in perchlorate-reducing communities.</title>
        <authorList>
            <person name="Barnum T.P."/>
            <person name="Figueroa I.A."/>
            <person name="Carlstrom C.I."/>
            <person name="Lucas L.N."/>
            <person name="Engelbrektson A.L."/>
            <person name="Coates J.D."/>
        </authorList>
    </citation>
    <scope>NUCLEOTIDE SEQUENCE [LARGE SCALE GENOMIC DNA]</scope>
    <source>
        <strain evidence="5">BM706</strain>
    </source>
</reference>
<keyword evidence="1" id="KW-0677">Repeat</keyword>
<dbReference type="InterPro" id="IPR011042">
    <property type="entry name" value="6-blade_b-propeller_TolB-like"/>
</dbReference>
<gene>
    <name evidence="5" type="ORF">C0601_04165</name>
</gene>
<evidence type="ECO:0000313" key="6">
    <source>
        <dbReference type="Proteomes" id="UP000234857"/>
    </source>
</evidence>
<dbReference type="Pfam" id="PF17170">
    <property type="entry name" value="DUF5128"/>
    <property type="match status" value="1"/>
</dbReference>
<evidence type="ECO:0000313" key="5">
    <source>
        <dbReference type="EMBL" id="PLX18666.1"/>
    </source>
</evidence>
<dbReference type="PANTHER" id="PTHR24104">
    <property type="entry name" value="E3 UBIQUITIN-PROTEIN LIGASE NHLRC1-RELATED"/>
    <property type="match status" value="1"/>
</dbReference>
<comment type="caution">
    <text evidence="5">The sequence shown here is derived from an EMBL/GenBank/DDBJ whole genome shotgun (WGS) entry which is preliminary data.</text>
</comment>
<dbReference type="PANTHER" id="PTHR24104:SF25">
    <property type="entry name" value="PROTEIN LIN-41"/>
    <property type="match status" value="1"/>
</dbReference>
<feature type="repeat" description="NHL" evidence="2">
    <location>
        <begin position="124"/>
        <end position="165"/>
    </location>
</feature>
<evidence type="ECO:0000256" key="3">
    <source>
        <dbReference type="SAM" id="Coils"/>
    </source>
</evidence>
<proteinExistence type="predicted"/>
<keyword evidence="4" id="KW-0472">Membrane</keyword>
<dbReference type="Pfam" id="PF01436">
    <property type="entry name" value="NHL"/>
    <property type="match status" value="2"/>
</dbReference>
<dbReference type="Proteomes" id="UP000234857">
    <property type="component" value="Unassembled WGS sequence"/>
</dbReference>
<name>A0A2N5ZJ43_MUIH1</name>
<evidence type="ECO:0000256" key="4">
    <source>
        <dbReference type="SAM" id="Phobius"/>
    </source>
</evidence>
<keyword evidence="4" id="KW-0812">Transmembrane</keyword>
<dbReference type="GO" id="GO:0061630">
    <property type="term" value="F:ubiquitin protein ligase activity"/>
    <property type="evidence" value="ECO:0007669"/>
    <property type="project" value="TreeGrafter"/>
</dbReference>
<sequence>MKKVLYLIALIVILGTVVFASDMEYIFERQVGGNEGKLPSEFDYPVCITSDTYGNIYVTDWNNSRVQKFSSEGKFLLEIGNQSSPKLKKPIGIDIDNDNNIYVVDYGNNRVIKYDENGNLILTFGKFGSKDGEFRSPRGIFVDRLKDEVIVADYSNYRIQIFDLDGKFKKAIKCYDPSTKKNYNPRSAARDKSGFTYIVFTRENNIWKINENGEIVLKFGGEGSEPGQFKSPRYINTDNLDNIYVTDYSNNRVQIFTTDGKCRGYFGEKGTEPGKFNNPEGIFVNRKADLYIVDSENNRFQIFRAPEITHLKSLAAWYKTSNDQEELENVYKKIFDIEPDNTEAKKYVLASLVRELENANEDEEIRAAAQKVLTMDNTQEDALKALEQLKEKQIRLEKKKKVRLIIVLVILLIVIIILIMVLKPQKKQKRKDENNKIIMW</sequence>
<evidence type="ECO:0008006" key="7">
    <source>
        <dbReference type="Google" id="ProtNLM"/>
    </source>
</evidence>
<dbReference type="PROSITE" id="PS51125">
    <property type="entry name" value="NHL"/>
    <property type="match status" value="5"/>
</dbReference>
<dbReference type="AlphaFoldDB" id="A0A2N5ZJ43"/>
<feature type="repeat" description="NHL" evidence="2">
    <location>
        <begin position="87"/>
        <end position="117"/>
    </location>
</feature>
<dbReference type="InterPro" id="IPR050952">
    <property type="entry name" value="TRIM-NHL_E3_ligases"/>
</dbReference>
<feature type="repeat" description="NHL" evidence="2">
    <location>
        <begin position="263"/>
        <end position="306"/>
    </location>
</feature>
<feature type="transmembrane region" description="Helical" evidence="4">
    <location>
        <begin position="402"/>
        <end position="422"/>
    </location>
</feature>
<keyword evidence="3" id="KW-0175">Coiled coil</keyword>
<feature type="coiled-coil region" evidence="3">
    <location>
        <begin position="353"/>
        <end position="399"/>
    </location>
</feature>
<dbReference type="InterPro" id="IPR001258">
    <property type="entry name" value="NHL_repeat"/>
</dbReference>
<dbReference type="GO" id="GO:0008270">
    <property type="term" value="F:zinc ion binding"/>
    <property type="evidence" value="ECO:0007669"/>
    <property type="project" value="UniProtKB-KW"/>
</dbReference>
<dbReference type="GO" id="GO:0043161">
    <property type="term" value="P:proteasome-mediated ubiquitin-dependent protein catabolic process"/>
    <property type="evidence" value="ECO:0007669"/>
    <property type="project" value="TreeGrafter"/>
</dbReference>
<protein>
    <recommendedName>
        <fullName evidence="7">6-bladed beta-propeller</fullName>
    </recommendedName>
</protein>
<feature type="repeat" description="NHL" evidence="2">
    <location>
        <begin position="216"/>
        <end position="259"/>
    </location>
</feature>
<accession>A0A2N5ZJ43</accession>
<evidence type="ECO:0000256" key="1">
    <source>
        <dbReference type="ARBA" id="ARBA00022737"/>
    </source>
</evidence>
<dbReference type="SUPFAM" id="SSF101898">
    <property type="entry name" value="NHL repeat"/>
    <property type="match status" value="1"/>
</dbReference>
<evidence type="ECO:0000256" key="2">
    <source>
        <dbReference type="PROSITE-ProRule" id="PRU00504"/>
    </source>
</evidence>